<dbReference type="PROSITE" id="PS00923">
    <property type="entry name" value="ASP_GLU_RACEMASE_1"/>
    <property type="match status" value="1"/>
</dbReference>
<evidence type="ECO:0000256" key="2">
    <source>
        <dbReference type="ARBA" id="ARBA00013090"/>
    </source>
</evidence>
<evidence type="ECO:0000256" key="7">
    <source>
        <dbReference type="ARBA" id="ARBA00070053"/>
    </source>
</evidence>
<feature type="active site" description="Proton donor/acceptor" evidence="8">
    <location>
        <position position="82"/>
    </location>
</feature>
<evidence type="ECO:0000313" key="11">
    <source>
        <dbReference type="Proteomes" id="UP000051139"/>
    </source>
</evidence>
<dbReference type="NCBIfam" id="TIGR00067">
    <property type="entry name" value="glut_race"/>
    <property type="match status" value="1"/>
</dbReference>
<dbReference type="UniPathway" id="UPA00219"/>
<dbReference type="Proteomes" id="UP000051139">
    <property type="component" value="Unassembled WGS sequence"/>
</dbReference>
<comment type="function">
    <text evidence="8">Provides the (R)-glutamate required for cell wall biosynthesis.</text>
</comment>
<dbReference type="PROSITE" id="PS00924">
    <property type="entry name" value="ASP_GLU_RACEMASE_2"/>
    <property type="match status" value="1"/>
</dbReference>
<dbReference type="InterPro" id="IPR018187">
    <property type="entry name" value="Asp/Glu_racemase_AS_1"/>
</dbReference>
<sequence>MVEIDRTRLQADLPIGFMDSGVGGLTVVKQALRQLPNETVRFIGDQARLPYGPRPAEQVKQFTWQMTHFLEQQNVKMIVIACNTATAAALPDLQAKLTIPVIGVIKPGAKAAIRASRNGHVGVIATEGTVRSDAYADAIHVQNAAVQVTSLACPKFVPLVESNEYEAPVAKQIVAQGLQPLLNSGIDTLVMGCTHYPLLRPLIQNVMGKNVTLIDSGAETVNGVAQLLDFYHMAATHKAGQDRFFTTGSPVMFKTIATDWLGLADMDVTKAVID</sequence>
<keyword evidence="5 8" id="KW-0413">Isomerase</keyword>
<protein>
    <recommendedName>
        <fullName evidence="7 8">Glutamate racemase</fullName>
        <ecNumber evidence="2 8">5.1.1.3</ecNumber>
    </recommendedName>
</protein>
<dbReference type="HAMAP" id="MF_00258">
    <property type="entry name" value="Glu_racemase"/>
    <property type="match status" value="1"/>
</dbReference>
<keyword evidence="6 8" id="KW-0961">Cell wall biogenesis/degradation</keyword>
<dbReference type="PATRIC" id="fig|348151.3.peg.1945"/>
<feature type="binding site" evidence="8">
    <location>
        <begin position="19"/>
        <end position="20"/>
    </location>
    <ligand>
        <name>substrate</name>
    </ligand>
</feature>
<dbReference type="InterPro" id="IPR033134">
    <property type="entry name" value="Asp/Glu_racemase_AS_2"/>
</dbReference>
<evidence type="ECO:0000256" key="8">
    <source>
        <dbReference type="HAMAP-Rule" id="MF_00258"/>
    </source>
</evidence>
<feature type="binding site" evidence="8">
    <location>
        <begin position="51"/>
        <end position="52"/>
    </location>
    <ligand>
        <name>substrate</name>
    </ligand>
</feature>
<feature type="binding site" evidence="8">
    <location>
        <begin position="83"/>
        <end position="84"/>
    </location>
    <ligand>
        <name>substrate</name>
    </ligand>
</feature>
<dbReference type="InterPro" id="IPR004391">
    <property type="entry name" value="Glu_race"/>
</dbReference>
<dbReference type="GO" id="GO:0008881">
    <property type="term" value="F:glutamate racemase activity"/>
    <property type="evidence" value="ECO:0007669"/>
    <property type="project" value="UniProtKB-UniRule"/>
</dbReference>
<dbReference type="PANTHER" id="PTHR21198:SF2">
    <property type="entry name" value="GLUTAMATE RACEMASE"/>
    <property type="match status" value="1"/>
</dbReference>
<dbReference type="RefSeq" id="WP_057810576.1">
    <property type="nucleotide sequence ID" value="NZ_BJUD01000006.1"/>
</dbReference>
<dbReference type="InterPro" id="IPR015942">
    <property type="entry name" value="Asp/Glu/hydantoin_racemase"/>
</dbReference>
<comment type="pathway">
    <text evidence="8">Cell wall biogenesis; peptidoglycan biosynthesis.</text>
</comment>
<evidence type="ECO:0000313" key="9">
    <source>
        <dbReference type="EMBL" id="GEK28204.1"/>
    </source>
</evidence>
<dbReference type="Pfam" id="PF01177">
    <property type="entry name" value="Asp_Glu_race"/>
    <property type="match status" value="1"/>
</dbReference>
<dbReference type="STRING" id="348151.IV55_GL001893"/>
<dbReference type="OrthoDB" id="9801055at2"/>
<keyword evidence="11" id="KW-1185">Reference proteome</keyword>
<gene>
    <name evidence="8 9" type="primary">murI</name>
    <name evidence="10" type="ORF">IV55_GL001893</name>
    <name evidence="9" type="ORF">LSI01_05150</name>
</gene>
<dbReference type="FunFam" id="3.40.50.1860:FF:000002">
    <property type="entry name" value="Glutamate racemase"/>
    <property type="match status" value="1"/>
</dbReference>
<dbReference type="SUPFAM" id="SSF53681">
    <property type="entry name" value="Aspartate/glutamate racemase"/>
    <property type="match status" value="2"/>
</dbReference>
<evidence type="ECO:0000313" key="12">
    <source>
        <dbReference type="Proteomes" id="UP000321429"/>
    </source>
</evidence>
<keyword evidence="4 8" id="KW-0573">Peptidoglycan synthesis</keyword>
<dbReference type="EMBL" id="BJUD01000006">
    <property type="protein sequence ID" value="GEK28204.1"/>
    <property type="molecule type" value="Genomic_DNA"/>
</dbReference>
<reference evidence="9 12" key="2">
    <citation type="submission" date="2019-07" db="EMBL/GenBank/DDBJ databases">
        <title>Whole genome shotgun sequence of Lactobacillus siliginis NBRC 101315.</title>
        <authorList>
            <person name="Hosoyama A."/>
            <person name="Uohara A."/>
            <person name="Ohji S."/>
            <person name="Ichikawa N."/>
        </authorList>
    </citation>
    <scope>NUCLEOTIDE SEQUENCE [LARGE SCALE GENOMIC DNA]</scope>
    <source>
        <strain evidence="9 12">NBRC 101315</strain>
    </source>
</reference>
<dbReference type="GO" id="GO:0042802">
    <property type="term" value="F:identical protein binding"/>
    <property type="evidence" value="ECO:0007669"/>
    <property type="project" value="UniProtKB-ARBA"/>
</dbReference>
<dbReference type="AlphaFoldDB" id="A0A0R2L0W7"/>
<evidence type="ECO:0000256" key="5">
    <source>
        <dbReference type="ARBA" id="ARBA00023235"/>
    </source>
</evidence>
<dbReference type="GO" id="GO:0008360">
    <property type="term" value="P:regulation of cell shape"/>
    <property type="evidence" value="ECO:0007669"/>
    <property type="project" value="UniProtKB-KW"/>
</dbReference>
<proteinExistence type="inferred from homology"/>
<evidence type="ECO:0000256" key="1">
    <source>
        <dbReference type="ARBA" id="ARBA00001602"/>
    </source>
</evidence>
<accession>A0A0R2L0W7</accession>
<evidence type="ECO:0000256" key="4">
    <source>
        <dbReference type="ARBA" id="ARBA00022984"/>
    </source>
</evidence>
<dbReference type="InterPro" id="IPR001920">
    <property type="entry name" value="Asp/Glu_race"/>
</dbReference>
<evidence type="ECO:0000313" key="10">
    <source>
        <dbReference type="EMBL" id="KRN95433.1"/>
    </source>
</evidence>
<keyword evidence="3 8" id="KW-0133">Cell shape</keyword>
<dbReference type="NCBIfam" id="NF002035">
    <property type="entry name" value="PRK00865.1-3"/>
    <property type="match status" value="1"/>
</dbReference>
<dbReference type="Gene3D" id="3.40.50.1860">
    <property type="match status" value="2"/>
</dbReference>
<dbReference type="EC" id="5.1.1.3" evidence="2 8"/>
<dbReference type="GO" id="GO:0071555">
    <property type="term" value="P:cell wall organization"/>
    <property type="evidence" value="ECO:0007669"/>
    <property type="project" value="UniProtKB-KW"/>
</dbReference>
<dbReference type="Proteomes" id="UP000321429">
    <property type="component" value="Unassembled WGS sequence"/>
</dbReference>
<dbReference type="EMBL" id="JQCB01000008">
    <property type="protein sequence ID" value="KRN95433.1"/>
    <property type="molecule type" value="Genomic_DNA"/>
</dbReference>
<comment type="catalytic activity">
    <reaction evidence="1 8">
        <text>L-glutamate = D-glutamate</text>
        <dbReference type="Rhea" id="RHEA:12813"/>
        <dbReference type="ChEBI" id="CHEBI:29985"/>
        <dbReference type="ChEBI" id="CHEBI:29986"/>
        <dbReference type="EC" id="5.1.1.3"/>
    </reaction>
</comment>
<organism evidence="10 11">
    <name type="scientific">Furfurilactobacillus siliginis</name>
    <dbReference type="NCBI Taxonomy" id="348151"/>
    <lineage>
        <taxon>Bacteria</taxon>
        <taxon>Bacillati</taxon>
        <taxon>Bacillota</taxon>
        <taxon>Bacilli</taxon>
        <taxon>Lactobacillales</taxon>
        <taxon>Lactobacillaceae</taxon>
        <taxon>Furfurilactobacillus</taxon>
    </lineage>
</organism>
<dbReference type="PANTHER" id="PTHR21198">
    <property type="entry name" value="GLUTAMATE RACEMASE"/>
    <property type="match status" value="1"/>
</dbReference>
<comment type="caution">
    <text evidence="10">The sequence shown here is derived from an EMBL/GenBank/DDBJ whole genome shotgun (WGS) entry which is preliminary data.</text>
</comment>
<feature type="active site" description="Proton donor/acceptor" evidence="8">
    <location>
        <position position="193"/>
    </location>
</feature>
<feature type="binding site" evidence="8">
    <location>
        <begin position="194"/>
        <end position="195"/>
    </location>
    <ligand>
        <name>substrate</name>
    </ligand>
</feature>
<comment type="similarity">
    <text evidence="8">Belongs to the aspartate/glutamate racemases family.</text>
</comment>
<evidence type="ECO:0000256" key="6">
    <source>
        <dbReference type="ARBA" id="ARBA00023316"/>
    </source>
</evidence>
<name>A0A0R2L0W7_9LACO</name>
<reference evidence="10 11" key="1">
    <citation type="journal article" date="2015" name="Genome Announc.">
        <title>Expanding the biotechnology potential of lactobacilli through comparative genomics of 213 strains and associated genera.</title>
        <authorList>
            <person name="Sun Z."/>
            <person name="Harris H.M."/>
            <person name="McCann A."/>
            <person name="Guo C."/>
            <person name="Argimon S."/>
            <person name="Zhang W."/>
            <person name="Yang X."/>
            <person name="Jeffery I.B."/>
            <person name="Cooney J.C."/>
            <person name="Kagawa T.F."/>
            <person name="Liu W."/>
            <person name="Song Y."/>
            <person name="Salvetti E."/>
            <person name="Wrobel A."/>
            <person name="Rasinkangas P."/>
            <person name="Parkhill J."/>
            <person name="Rea M.C."/>
            <person name="O'Sullivan O."/>
            <person name="Ritari J."/>
            <person name="Douillard F.P."/>
            <person name="Paul Ross R."/>
            <person name="Yang R."/>
            <person name="Briner A.E."/>
            <person name="Felis G.E."/>
            <person name="de Vos W.M."/>
            <person name="Barrangou R."/>
            <person name="Klaenhammer T.R."/>
            <person name="Caufield P.W."/>
            <person name="Cui Y."/>
            <person name="Zhang H."/>
            <person name="O'Toole P.W."/>
        </authorList>
    </citation>
    <scope>NUCLEOTIDE SEQUENCE [LARGE SCALE GENOMIC DNA]</scope>
    <source>
        <strain evidence="10 11">DSM 22696</strain>
    </source>
</reference>
<evidence type="ECO:0000256" key="3">
    <source>
        <dbReference type="ARBA" id="ARBA00022960"/>
    </source>
</evidence>
<dbReference type="GO" id="GO:0009252">
    <property type="term" value="P:peptidoglycan biosynthetic process"/>
    <property type="evidence" value="ECO:0007669"/>
    <property type="project" value="UniProtKB-UniRule"/>
</dbReference>